<sequence length="83" mass="9579">MQTIAKNKVKLNNHTGVLTPVIKSRLEKVRKESKNWKPIWTGDNGYKKFEVHGHPTNHIFFVCMHVLHCLGLTSYQKTFVTAC</sequence>
<accession>A0A445ENE1</accession>
<gene>
    <name evidence="1" type="ORF">Ahy_A01g001463</name>
</gene>
<evidence type="ECO:0000313" key="2">
    <source>
        <dbReference type="Proteomes" id="UP000289738"/>
    </source>
</evidence>
<dbReference type="EMBL" id="SDMP01000001">
    <property type="protein sequence ID" value="RYR76969.1"/>
    <property type="molecule type" value="Genomic_DNA"/>
</dbReference>
<organism evidence="1 2">
    <name type="scientific">Arachis hypogaea</name>
    <name type="common">Peanut</name>
    <dbReference type="NCBI Taxonomy" id="3818"/>
    <lineage>
        <taxon>Eukaryota</taxon>
        <taxon>Viridiplantae</taxon>
        <taxon>Streptophyta</taxon>
        <taxon>Embryophyta</taxon>
        <taxon>Tracheophyta</taxon>
        <taxon>Spermatophyta</taxon>
        <taxon>Magnoliopsida</taxon>
        <taxon>eudicotyledons</taxon>
        <taxon>Gunneridae</taxon>
        <taxon>Pentapetalae</taxon>
        <taxon>rosids</taxon>
        <taxon>fabids</taxon>
        <taxon>Fabales</taxon>
        <taxon>Fabaceae</taxon>
        <taxon>Papilionoideae</taxon>
        <taxon>50 kb inversion clade</taxon>
        <taxon>dalbergioids sensu lato</taxon>
        <taxon>Dalbergieae</taxon>
        <taxon>Pterocarpus clade</taxon>
        <taxon>Arachis</taxon>
    </lineage>
</organism>
<dbReference type="Proteomes" id="UP000289738">
    <property type="component" value="Chromosome A01"/>
</dbReference>
<name>A0A445ENE1_ARAHY</name>
<comment type="caution">
    <text evidence="1">The sequence shown here is derived from an EMBL/GenBank/DDBJ whole genome shotgun (WGS) entry which is preliminary data.</text>
</comment>
<dbReference type="AlphaFoldDB" id="A0A445ENE1"/>
<evidence type="ECO:0000313" key="1">
    <source>
        <dbReference type="EMBL" id="RYR76969.1"/>
    </source>
</evidence>
<proteinExistence type="predicted"/>
<keyword evidence="2" id="KW-1185">Reference proteome</keyword>
<protein>
    <submittedName>
        <fullName evidence="1">Uncharacterized protein</fullName>
    </submittedName>
</protein>
<reference evidence="1 2" key="1">
    <citation type="submission" date="2019-01" db="EMBL/GenBank/DDBJ databases">
        <title>Sequencing of cultivated peanut Arachis hypogaea provides insights into genome evolution and oil improvement.</title>
        <authorList>
            <person name="Chen X."/>
        </authorList>
    </citation>
    <scope>NUCLEOTIDE SEQUENCE [LARGE SCALE GENOMIC DNA]</scope>
    <source>
        <strain evidence="2">cv. Fuhuasheng</strain>
        <tissue evidence="1">Leaves</tissue>
    </source>
</reference>